<dbReference type="RefSeq" id="XP_016604374.1">
    <property type="nucleotide sequence ID" value="XM_016757699.1"/>
</dbReference>
<keyword evidence="1" id="KW-0813">Transport</keyword>
<evidence type="ECO:0000256" key="2">
    <source>
        <dbReference type="ARBA" id="ARBA00022723"/>
    </source>
</evidence>
<evidence type="ECO:0000259" key="8">
    <source>
        <dbReference type="PROSITE" id="PS50846"/>
    </source>
</evidence>
<keyword evidence="4" id="KW-0186">Copper</keyword>
<dbReference type="PANTHER" id="PTHR46365">
    <property type="entry name" value="COPPER TRANSPORT PROTEIN ATOX1"/>
    <property type="match status" value="1"/>
</dbReference>
<dbReference type="PANTHER" id="PTHR46365:SF1">
    <property type="entry name" value="COPPER TRANSPORT PROTEIN ATOX1"/>
    <property type="match status" value="1"/>
</dbReference>
<organism evidence="9 10">
    <name type="scientific">Spizellomyces punctatus (strain DAOM BR117)</name>
    <dbReference type="NCBI Taxonomy" id="645134"/>
    <lineage>
        <taxon>Eukaryota</taxon>
        <taxon>Fungi</taxon>
        <taxon>Fungi incertae sedis</taxon>
        <taxon>Chytridiomycota</taxon>
        <taxon>Chytridiomycota incertae sedis</taxon>
        <taxon>Chytridiomycetes</taxon>
        <taxon>Spizellomycetales</taxon>
        <taxon>Spizellomycetaceae</taxon>
        <taxon>Spizellomyces</taxon>
    </lineage>
</organism>
<dbReference type="GeneID" id="27692651"/>
<evidence type="ECO:0000256" key="6">
    <source>
        <dbReference type="ARBA" id="ARBA00023186"/>
    </source>
</evidence>
<sequence>MTEQTYKFKVGMSCSGCSGAVDRILKKTQGVSSYDISLENQTVVVKSTLSQNEVFEAIKKSGKPVEAI</sequence>
<dbReference type="InterPro" id="IPR051881">
    <property type="entry name" value="Copper_transport_ATOX1-like"/>
</dbReference>
<dbReference type="Pfam" id="PF00403">
    <property type="entry name" value="HMA"/>
    <property type="match status" value="1"/>
</dbReference>
<dbReference type="EMBL" id="KQ257469">
    <property type="protein sequence ID" value="KNC96334.1"/>
    <property type="molecule type" value="Genomic_DNA"/>
</dbReference>
<evidence type="ECO:0000256" key="3">
    <source>
        <dbReference type="ARBA" id="ARBA00022796"/>
    </source>
</evidence>
<dbReference type="Gene3D" id="3.30.70.100">
    <property type="match status" value="1"/>
</dbReference>
<keyword evidence="3" id="KW-0187">Copper transport</keyword>
<keyword evidence="6" id="KW-0143">Chaperone</keyword>
<dbReference type="FunCoup" id="A0A0L0H5T4">
    <property type="interactions" value="318"/>
</dbReference>
<evidence type="ECO:0000256" key="7">
    <source>
        <dbReference type="ARBA" id="ARBA00038171"/>
    </source>
</evidence>
<keyword evidence="5" id="KW-0406">Ion transport</keyword>
<dbReference type="FunFam" id="3.30.70.100:FF:000008">
    <property type="entry name" value="Copper transport protein ATOX1"/>
    <property type="match status" value="1"/>
</dbReference>
<dbReference type="OrthoDB" id="689350at2759"/>
<dbReference type="PROSITE" id="PS50846">
    <property type="entry name" value="HMA_2"/>
    <property type="match status" value="1"/>
</dbReference>
<dbReference type="InterPro" id="IPR006121">
    <property type="entry name" value="HMA_dom"/>
</dbReference>
<dbReference type="GO" id="GO:0006825">
    <property type="term" value="P:copper ion transport"/>
    <property type="evidence" value="ECO:0007669"/>
    <property type="project" value="UniProtKB-KW"/>
</dbReference>
<dbReference type="GO" id="GO:0016531">
    <property type="term" value="F:copper chaperone activity"/>
    <property type="evidence" value="ECO:0007669"/>
    <property type="project" value="TreeGrafter"/>
</dbReference>
<comment type="similarity">
    <text evidence="7">Belongs to the ATX1 family.</text>
</comment>
<evidence type="ECO:0000313" key="10">
    <source>
        <dbReference type="Proteomes" id="UP000053201"/>
    </source>
</evidence>
<accession>A0A0L0H5T4</accession>
<keyword evidence="10" id="KW-1185">Reference proteome</keyword>
<protein>
    <recommendedName>
        <fullName evidence="8">HMA domain-containing protein</fullName>
    </recommendedName>
</protein>
<dbReference type="GO" id="GO:0005829">
    <property type="term" value="C:cytosol"/>
    <property type="evidence" value="ECO:0007669"/>
    <property type="project" value="TreeGrafter"/>
</dbReference>
<reference evidence="9 10" key="1">
    <citation type="submission" date="2009-08" db="EMBL/GenBank/DDBJ databases">
        <title>The Genome Sequence of Spizellomyces punctatus strain DAOM BR117.</title>
        <authorList>
            <consortium name="The Broad Institute Genome Sequencing Platform"/>
            <person name="Russ C."/>
            <person name="Cuomo C."/>
            <person name="Shea T."/>
            <person name="Young S.K."/>
            <person name="Zeng Q."/>
            <person name="Koehrsen M."/>
            <person name="Haas B."/>
            <person name="Borodovsky M."/>
            <person name="Guigo R."/>
            <person name="Alvarado L."/>
            <person name="Berlin A."/>
            <person name="Bochicchio J."/>
            <person name="Borenstein D."/>
            <person name="Chapman S."/>
            <person name="Chen Z."/>
            <person name="Engels R."/>
            <person name="Freedman E."/>
            <person name="Gellesch M."/>
            <person name="Goldberg J."/>
            <person name="Griggs A."/>
            <person name="Gujja S."/>
            <person name="Heiman D."/>
            <person name="Hepburn T."/>
            <person name="Howarth C."/>
            <person name="Jen D."/>
            <person name="Larson L."/>
            <person name="Lewis B."/>
            <person name="Mehta T."/>
            <person name="Park D."/>
            <person name="Pearson M."/>
            <person name="Roberts A."/>
            <person name="Saif S."/>
            <person name="Shenoy N."/>
            <person name="Sisk P."/>
            <person name="Stolte C."/>
            <person name="Sykes S."/>
            <person name="Thomson T."/>
            <person name="Walk T."/>
            <person name="White J."/>
            <person name="Yandava C."/>
            <person name="Burger G."/>
            <person name="Gray M.W."/>
            <person name="Holland P.W.H."/>
            <person name="King N."/>
            <person name="Lang F.B.F."/>
            <person name="Roger A.J."/>
            <person name="Ruiz-Trillo I."/>
            <person name="Lander E."/>
            <person name="Nusbaum C."/>
        </authorList>
    </citation>
    <scope>NUCLEOTIDE SEQUENCE [LARGE SCALE GENOMIC DNA]</scope>
    <source>
        <strain evidence="9 10">DAOM BR117</strain>
    </source>
</reference>
<dbReference type="InterPro" id="IPR036163">
    <property type="entry name" value="HMA_dom_sf"/>
</dbReference>
<evidence type="ECO:0000313" key="9">
    <source>
        <dbReference type="EMBL" id="KNC96334.1"/>
    </source>
</evidence>
<dbReference type="CDD" id="cd00371">
    <property type="entry name" value="HMA"/>
    <property type="match status" value="1"/>
</dbReference>
<evidence type="ECO:0000256" key="4">
    <source>
        <dbReference type="ARBA" id="ARBA00023008"/>
    </source>
</evidence>
<feature type="domain" description="HMA" evidence="8">
    <location>
        <begin position="3"/>
        <end position="66"/>
    </location>
</feature>
<dbReference type="GO" id="GO:0046872">
    <property type="term" value="F:metal ion binding"/>
    <property type="evidence" value="ECO:0007669"/>
    <property type="project" value="UniProtKB-KW"/>
</dbReference>
<dbReference type="Proteomes" id="UP000053201">
    <property type="component" value="Unassembled WGS sequence"/>
</dbReference>
<name>A0A0L0H5T4_SPIPD</name>
<dbReference type="STRING" id="645134.A0A0L0H5T4"/>
<evidence type="ECO:0000256" key="1">
    <source>
        <dbReference type="ARBA" id="ARBA00022448"/>
    </source>
</evidence>
<gene>
    <name evidence="9" type="ORF">SPPG_09526</name>
</gene>
<dbReference type="VEuPathDB" id="FungiDB:SPPG_09526"/>
<dbReference type="AlphaFoldDB" id="A0A0L0H5T4"/>
<dbReference type="SUPFAM" id="SSF55008">
    <property type="entry name" value="HMA, heavy metal-associated domain"/>
    <property type="match status" value="1"/>
</dbReference>
<proteinExistence type="inferred from homology"/>
<dbReference type="eggNOG" id="KOG1603">
    <property type="taxonomic scope" value="Eukaryota"/>
</dbReference>
<keyword evidence="2" id="KW-0479">Metal-binding</keyword>
<dbReference type="OMA" id="MTHTYKF"/>
<dbReference type="InParanoid" id="A0A0L0H5T4"/>
<evidence type="ECO:0000256" key="5">
    <source>
        <dbReference type="ARBA" id="ARBA00023065"/>
    </source>
</evidence>